<feature type="compositionally biased region" description="Low complexity" evidence="1">
    <location>
        <begin position="1062"/>
        <end position="1085"/>
    </location>
</feature>
<organism evidence="2 3">
    <name type="scientific">Elysia crispata</name>
    <name type="common">lettuce slug</name>
    <dbReference type="NCBI Taxonomy" id="231223"/>
    <lineage>
        <taxon>Eukaryota</taxon>
        <taxon>Metazoa</taxon>
        <taxon>Spiralia</taxon>
        <taxon>Lophotrochozoa</taxon>
        <taxon>Mollusca</taxon>
        <taxon>Gastropoda</taxon>
        <taxon>Heterobranchia</taxon>
        <taxon>Euthyneura</taxon>
        <taxon>Panpulmonata</taxon>
        <taxon>Sacoglossa</taxon>
        <taxon>Placobranchoidea</taxon>
        <taxon>Plakobranchidae</taxon>
        <taxon>Elysia</taxon>
    </lineage>
</organism>
<feature type="region of interest" description="Disordered" evidence="1">
    <location>
        <begin position="1109"/>
        <end position="1172"/>
    </location>
</feature>
<feature type="compositionally biased region" description="Basic and acidic residues" evidence="1">
    <location>
        <begin position="903"/>
        <end position="916"/>
    </location>
</feature>
<feature type="compositionally biased region" description="Low complexity" evidence="1">
    <location>
        <begin position="161"/>
        <end position="171"/>
    </location>
</feature>
<feature type="region of interest" description="Disordered" evidence="1">
    <location>
        <begin position="161"/>
        <end position="226"/>
    </location>
</feature>
<feature type="compositionally biased region" description="Low complexity" evidence="1">
    <location>
        <begin position="871"/>
        <end position="899"/>
    </location>
</feature>
<feature type="region of interest" description="Disordered" evidence="1">
    <location>
        <begin position="840"/>
        <end position="961"/>
    </location>
</feature>
<gene>
    <name evidence="2" type="ORF">RRG08_049934</name>
</gene>
<reference evidence="2" key="1">
    <citation type="journal article" date="2023" name="G3 (Bethesda)">
        <title>A reference genome for the long-term kleptoplast-retaining sea slug Elysia crispata morphotype clarki.</title>
        <authorList>
            <person name="Eastman K.E."/>
            <person name="Pendleton A.L."/>
            <person name="Shaikh M.A."/>
            <person name="Suttiyut T."/>
            <person name="Ogas R."/>
            <person name="Tomko P."/>
            <person name="Gavelis G."/>
            <person name="Widhalm J.R."/>
            <person name="Wisecaver J.H."/>
        </authorList>
    </citation>
    <scope>NUCLEOTIDE SEQUENCE</scope>
    <source>
        <strain evidence="2">ECLA1</strain>
    </source>
</reference>
<feature type="compositionally biased region" description="Polar residues" evidence="1">
    <location>
        <begin position="578"/>
        <end position="587"/>
    </location>
</feature>
<feature type="compositionally biased region" description="Polar residues" evidence="1">
    <location>
        <begin position="1117"/>
        <end position="1134"/>
    </location>
</feature>
<feature type="compositionally biased region" description="Polar residues" evidence="1">
    <location>
        <begin position="706"/>
        <end position="719"/>
    </location>
</feature>
<feature type="compositionally biased region" description="Low complexity" evidence="1">
    <location>
        <begin position="673"/>
        <end position="683"/>
    </location>
</feature>
<comment type="caution">
    <text evidence="2">The sequence shown here is derived from an EMBL/GenBank/DDBJ whole genome shotgun (WGS) entry which is preliminary data.</text>
</comment>
<feature type="compositionally biased region" description="Polar residues" evidence="1">
    <location>
        <begin position="855"/>
        <end position="864"/>
    </location>
</feature>
<sequence>MLPQCELKLGSDRRCHVELSTCYTTASWRWWDLTVKWGAETKTEIGKADPAYRDSQSGPYQYIPCDSWASLSELSVWSMTLNPPGEASYRSHSMPGLVDGNSTPRNSSTSTSVNNGPGARKTIYRRHAGRYPHTTSPSSRGSRFTSYRGSSFTKRRWLSNVNTSNSNSHSSGVGQERNLLSSSSSSNNNNNRGRMPSEFDQSGEMVTRGPDNHFAPMNDSDVGGGGSSTLSLLVTAGDANANLAGVVVVDPSTGSSVDGLVSSCSTDSEDLDDTSSSAGTSLSPSSSTSLGSPEAKDIAEKAPSPIFSGNNSSRFTQSGTGFNRAKLLHERDQRKENVNKLKNSTNLKGDVSKKDSAEENQGDYREKDTCANIHVHDAVTSCYSIANIATGELDENDNCDKPLAHILSQVNSCGADQEELDYRKYHLEKVSYVGEDNSLSTPSIHTPSNDPSKTASIEPNCDVRKDLLDQALGGAANQAATKNSSSTSRLIPSEEDQVQLSQRVNKANADVKQGRALNTKNSEVQFIDGSAAVEKLNSSGSNADSHSNDQRQRSLDPESRPEAETETTVEVDAPGVSESLSIDTSSVVLKRPRSYPQVSQKTLFTPIPPPSPEQSGLYEPGSGSLQQPGEKFVDSSSSSVDVPTTTVLTSIRNDSSRTTTTTTTTTTNFAVAEEVSSAETSSVGGKRMNRPQKLAQSSLPVARVNPQANPNVSTSGTTNSVAAHQPSAPPSASDSLQKTPQYPFYPQHQVPQHHHLYNQQQQQPAFFPSPQLYPIPPGVYMHDPMGGNPGYFAPSHVPVVFLSEPPTFCDQSFFQDTTPASYQPYNPHTGPRMPPPVCFAPESGPCRQTGEAESFGSNSASMTHRNFKGASSTLESLNSNSSDKSHRSSSATPCSAPPTKGSTDQKKTSGQSDHKLSPRNTPSSGKKKPHKQPLLPDPLIPKLSERTSQSQATSTDAIPSSLDVQSGIYHPQQHHQYLQQNPCQPPGPQQMMQPHHPFFLQQMAANGSNPSVFHGNFLEHMGPSTTAFSAHSPVNGVLITPPPPGHAPHLHGQHSAGLGDRSSATSASNSASSTASPAPESVTSSVSFVTDSTGLVIYGPQPPAGHSPAPLCLPILSQDSTPRPSTAPAGSNSDVEYHHAQQQQQQQHQQQEGEDQSTPGLDPENPNQQQQQVPVQGGLLYIPDGSGTGYMAVEVSTVQSQLEAPASYPGLPACHPDQGVQDLSYRSQDGQPTVGDSANNREIGQTEWRSIPFLTVSSRVKWPTDLRSELSGGGMSGGKGLGEEGDFQI</sequence>
<dbReference type="EMBL" id="JAWDGP010007247">
    <property type="protein sequence ID" value="KAK3727311.1"/>
    <property type="molecule type" value="Genomic_DNA"/>
</dbReference>
<feature type="compositionally biased region" description="Low complexity" evidence="1">
    <location>
        <begin position="1140"/>
        <end position="1150"/>
    </location>
</feature>
<feature type="compositionally biased region" description="Polar residues" evidence="1">
    <location>
        <begin position="307"/>
        <end position="321"/>
    </location>
</feature>
<name>A0AAE0XZA4_9GAST</name>
<feature type="compositionally biased region" description="Basic and acidic residues" evidence="1">
    <location>
        <begin position="327"/>
        <end position="339"/>
    </location>
</feature>
<feature type="region of interest" description="Disordered" evidence="1">
    <location>
        <begin position="673"/>
        <end position="747"/>
    </location>
</feature>
<feature type="compositionally biased region" description="Gly residues" evidence="1">
    <location>
        <begin position="1271"/>
        <end position="1280"/>
    </location>
</feature>
<feature type="compositionally biased region" description="Basic and acidic residues" evidence="1">
    <location>
        <begin position="350"/>
        <end position="364"/>
    </location>
</feature>
<feature type="compositionally biased region" description="Low complexity" evidence="1">
    <location>
        <begin position="178"/>
        <end position="191"/>
    </location>
</feature>
<feature type="region of interest" description="Disordered" evidence="1">
    <location>
        <begin position="436"/>
        <end position="457"/>
    </location>
</feature>
<feature type="region of interest" description="Disordered" evidence="1">
    <location>
        <begin position="88"/>
        <end position="147"/>
    </location>
</feature>
<keyword evidence="3" id="KW-1185">Reference proteome</keyword>
<feature type="compositionally biased region" description="Polar residues" evidence="1">
    <location>
        <begin position="437"/>
        <end position="457"/>
    </location>
</feature>
<evidence type="ECO:0000313" key="2">
    <source>
        <dbReference type="EMBL" id="KAK3727311.1"/>
    </source>
</evidence>
<protein>
    <submittedName>
        <fullName evidence="2">Uncharacterized protein</fullName>
    </submittedName>
</protein>
<feature type="compositionally biased region" description="Low complexity" evidence="1">
    <location>
        <begin position="274"/>
        <end position="293"/>
    </location>
</feature>
<evidence type="ECO:0000313" key="3">
    <source>
        <dbReference type="Proteomes" id="UP001283361"/>
    </source>
</evidence>
<accession>A0AAE0XZA4</accession>
<feature type="region of interest" description="Disordered" evidence="1">
    <location>
        <begin position="252"/>
        <end position="364"/>
    </location>
</feature>
<feature type="compositionally biased region" description="Polar residues" evidence="1">
    <location>
        <begin position="133"/>
        <end position="147"/>
    </location>
</feature>
<dbReference type="Proteomes" id="UP001283361">
    <property type="component" value="Unassembled WGS sequence"/>
</dbReference>
<feature type="region of interest" description="Disordered" evidence="1">
    <location>
        <begin position="475"/>
        <end position="494"/>
    </location>
</feature>
<feature type="compositionally biased region" description="Polar residues" evidence="1">
    <location>
        <begin position="946"/>
        <end position="961"/>
    </location>
</feature>
<feature type="compositionally biased region" description="Polar residues" evidence="1">
    <location>
        <begin position="536"/>
        <end position="545"/>
    </location>
</feature>
<feature type="region of interest" description="Disordered" evidence="1">
    <location>
        <begin position="1038"/>
        <end position="1085"/>
    </location>
</feature>
<proteinExistence type="predicted"/>
<feature type="region of interest" description="Disordered" evidence="1">
    <location>
        <begin position="536"/>
        <end position="641"/>
    </location>
</feature>
<feature type="compositionally biased region" description="Basic and acidic residues" evidence="1">
    <location>
        <begin position="546"/>
        <end position="563"/>
    </location>
</feature>
<evidence type="ECO:0000256" key="1">
    <source>
        <dbReference type="SAM" id="MobiDB-lite"/>
    </source>
</evidence>
<feature type="compositionally biased region" description="Low complexity" evidence="1">
    <location>
        <begin position="101"/>
        <end position="115"/>
    </location>
</feature>
<feature type="compositionally biased region" description="Low complexity" evidence="1">
    <location>
        <begin position="720"/>
        <end position="735"/>
    </location>
</feature>
<feature type="compositionally biased region" description="Polar residues" evidence="1">
    <location>
        <begin position="478"/>
        <end position="490"/>
    </location>
</feature>
<feature type="region of interest" description="Disordered" evidence="1">
    <location>
        <begin position="1268"/>
        <end position="1289"/>
    </location>
</feature>